<keyword evidence="2" id="KW-0472">Membrane</keyword>
<protein>
    <submittedName>
        <fullName evidence="3">Uncharacterized protein</fullName>
    </submittedName>
</protein>
<organism evidence="3 4">
    <name type="scientific">Desmophyllum pertusum</name>
    <dbReference type="NCBI Taxonomy" id="174260"/>
    <lineage>
        <taxon>Eukaryota</taxon>
        <taxon>Metazoa</taxon>
        <taxon>Cnidaria</taxon>
        <taxon>Anthozoa</taxon>
        <taxon>Hexacorallia</taxon>
        <taxon>Scleractinia</taxon>
        <taxon>Caryophylliina</taxon>
        <taxon>Caryophylliidae</taxon>
        <taxon>Desmophyllum</taxon>
    </lineage>
</organism>
<accession>A0A9X0CH81</accession>
<keyword evidence="2" id="KW-1133">Transmembrane helix</keyword>
<feature type="transmembrane region" description="Helical" evidence="2">
    <location>
        <begin position="297"/>
        <end position="315"/>
    </location>
</feature>
<evidence type="ECO:0000313" key="4">
    <source>
        <dbReference type="Proteomes" id="UP001163046"/>
    </source>
</evidence>
<evidence type="ECO:0000256" key="1">
    <source>
        <dbReference type="SAM" id="Coils"/>
    </source>
</evidence>
<evidence type="ECO:0000313" key="3">
    <source>
        <dbReference type="EMBL" id="KAJ7336712.1"/>
    </source>
</evidence>
<dbReference type="AlphaFoldDB" id="A0A9X0CH81"/>
<evidence type="ECO:0000256" key="2">
    <source>
        <dbReference type="SAM" id="Phobius"/>
    </source>
</evidence>
<feature type="coiled-coil region" evidence="1">
    <location>
        <begin position="9"/>
        <end position="36"/>
    </location>
</feature>
<name>A0A9X0CH81_9CNID</name>
<dbReference type="OrthoDB" id="5988493at2759"/>
<keyword evidence="2" id="KW-0812">Transmembrane</keyword>
<keyword evidence="4" id="KW-1185">Reference proteome</keyword>
<comment type="caution">
    <text evidence="3">The sequence shown here is derived from an EMBL/GenBank/DDBJ whole genome shotgun (WGS) entry which is preliminary data.</text>
</comment>
<reference evidence="3" key="1">
    <citation type="submission" date="2023-01" db="EMBL/GenBank/DDBJ databases">
        <title>Genome assembly of the deep-sea coral Lophelia pertusa.</title>
        <authorList>
            <person name="Herrera S."/>
            <person name="Cordes E."/>
        </authorList>
    </citation>
    <scope>NUCLEOTIDE SEQUENCE</scope>
    <source>
        <strain evidence="3">USNM1676648</strain>
        <tissue evidence="3">Polyp</tissue>
    </source>
</reference>
<dbReference type="EMBL" id="MU827782">
    <property type="protein sequence ID" value="KAJ7336712.1"/>
    <property type="molecule type" value="Genomic_DNA"/>
</dbReference>
<keyword evidence="1" id="KW-0175">Coiled coil</keyword>
<gene>
    <name evidence="3" type="ORF">OS493_011934</name>
</gene>
<sequence length="316" mass="36030">MILEKINFRESVKRRYKEQRARAENIRRECVNKEIALDCPGLESVNRNKTDYHEIIWMVTDFKVKSQNRKWIPLGHCDENLACNRHRDIASFDQRIQIRNPVRGTLFVKQLILHDQLTYKCEIYRGTNRGPLVVSIINVKSSKNCLSTTAGESLDLSQPFRGTFPKETVEDMLWYRILKDRPKEKVAYCNPSLPCILETCNSSCPEYLTRLKTDGMSIILTDVKQADSGLEFQCEMYPETANGNTRVYIIRINDIVPRAAVGYVNGTIATSTNKTRGTATPTTNNRHNTGCYSTQNSWLLALIVAISLVIAPYGIS</sequence>
<dbReference type="Proteomes" id="UP001163046">
    <property type="component" value="Unassembled WGS sequence"/>
</dbReference>
<proteinExistence type="predicted"/>